<dbReference type="Proteomes" id="UP000027361">
    <property type="component" value="Unassembled WGS sequence"/>
</dbReference>
<dbReference type="OrthoDB" id="9989112at2759"/>
<dbReference type="EMBL" id="JMSN01000080">
    <property type="protein sequence ID" value="KDN41438.1"/>
    <property type="molecule type" value="Genomic_DNA"/>
</dbReference>
<dbReference type="PANTHER" id="PTHR47979">
    <property type="entry name" value="DRAB11-RELATED"/>
    <property type="match status" value="1"/>
</dbReference>
<dbReference type="HOGENOM" id="CLU_041217_23_1_1"/>
<dbReference type="InParanoid" id="A0A066VMD9"/>
<name>A0A066VMD9_TILAU</name>
<organism evidence="5 6">
    <name type="scientific">Tilletiaria anomala (strain ATCC 24038 / CBS 436.72 / UBC 951)</name>
    <dbReference type="NCBI Taxonomy" id="1037660"/>
    <lineage>
        <taxon>Eukaryota</taxon>
        <taxon>Fungi</taxon>
        <taxon>Dikarya</taxon>
        <taxon>Basidiomycota</taxon>
        <taxon>Ustilaginomycotina</taxon>
        <taxon>Exobasidiomycetes</taxon>
        <taxon>Georgefischeriales</taxon>
        <taxon>Tilletiariaceae</taxon>
        <taxon>Tilletiaria</taxon>
    </lineage>
</organism>
<evidence type="ECO:0000256" key="2">
    <source>
        <dbReference type="ARBA" id="ARBA00006270"/>
    </source>
</evidence>
<protein>
    <submittedName>
        <fullName evidence="5">Ras-domain-containing protein</fullName>
    </submittedName>
</protein>
<comment type="subcellular location">
    <subcellularLocation>
        <location evidence="1">Membrane</location>
    </subcellularLocation>
</comment>
<dbReference type="STRING" id="1037660.A0A066VMD9"/>
<dbReference type="InterPro" id="IPR005225">
    <property type="entry name" value="Small_GTP-bd"/>
</dbReference>
<dbReference type="PRINTS" id="PR00449">
    <property type="entry name" value="RASTRNSFRMNG"/>
</dbReference>
<accession>A0A066VMD9</accession>
<dbReference type="FunCoup" id="A0A066VMD9">
    <property type="interactions" value="311"/>
</dbReference>
<keyword evidence="4" id="KW-0472">Membrane</keyword>
<evidence type="ECO:0000256" key="3">
    <source>
        <dbReference type="ARBA" id="ARBA00022741"/>
    </source>
</evidence>
<dbReference type="GO" id="GO:0003924">
    <property type="term" value="F:GTPase activity"/>
    <property type="evidence" value="ECO:0007669"/>
    <property type="project" value="InterPro"/>
</dbReference>
<keyword evidence="6" id="KW-1185">Reference proteome</keyword>
<dbReference type="SUPFAM" id="SSF52540">
    <property type="entry name" value="P-loop containing nucleoside triphosphate hydrolases"/>
    <property type="match status" value="1"/>
</dbReference>
<comment type="caution">
    <text evidence="5">The sequence shown here is derived from an EMBL/GenBank/DDBJ whole genome shotgun (WGS) entry which is preliminary data.</text>
</comment>
<dbReference type="GO" id="GO:0016020">
    <property type="term" value="C:membrane"/>
    <property type="evidence" value="ECO:0007669"/>
    <property type="project" value="UniProtKB-SubCell"/>
</dbReference>
<dbReference type="RefSeq" id="XP_013241728.1">
    <property type="nucleotide sequence ID" value="XM_013386274.1"/>
</dbReference>
<dbReference type="SMART" id="SM00173">
    <property type="entry name" value="RAS"/>
    <property type="match status" value="1"/>
</dbReference>
<dbReference type="OMA" id="ASQNICI"/>
<dbReference type="GO" id="GO:0005525">
    <property type="term" value="F:GTP binding"/>
    <property type="evidence" value="ECO:0007669"/>
    <property type="project" value="InterPro"/>
</dbReference>
<dbReference type="AlphaFoldDB" id="A0A066VMD9"/>
<dbReference type="InterPro" id="IPR050209">
    <property type="entry name" value="Rab_GTPases_membrane_traffic"/>
</dbReference>
<dbReference type="InterPro" id="IPR001806">
    <property type="entry name" value="Small_GTPase"/>
</dbReference>
<evidence type="ECO:0000313" key="5">
    <source>
        <dbReference type="EMBL" id="KDN41438.1"/>
    </source>
</evidence>
<dbReference type="GeneID" id="25264933"/>
<dbReference type="FunFam" id="3.40.50.300:FF:001193">
    <property type="entry name" value="Rab family, other"/>
    <property type="match status" value="1"/>
</dbReference>
<dbReference type="PROSITE" id="PS51419">
    <property type="entry name" value="RAB"/>
    <property type="match status" value="1"/>
</dbReference>
<dbReference type="NCBIfam" id="TIGR00231">
    <property type="entry name" value="small_GTP"/>
    <property type="match status" value="1"/>
</dbReference>
<proteinExistence type="inferred from homology"/>
<dbReference type="Pfam" id="PF00071">
    <property type="entry name" value="Ras"/>
    <property type="match status" value="1"/>
</dbReference>
<dbReference type="Gene3D" id="3.40.50.300">
    <property type="entry name" value="P-loop containing nucleotide triphosphate hydrolases"/>
    <property type="match status" value="1"/>
</dbReference>
<evidence type="ECO:0000256" key="4">
    <source>
        <dbReference type="ARBA" id="ARBA00023136"/>
    </source>
</evidence>
<evidence type="ECO:0000256" key="1">
    <source>
        <dbReference type="ARBA" id="ARBA00004370"/>
    </source>
</evidence>
<comment type="similarity">
    <text evidence="2">Belongs to the small GTPase superfamily. Rab family.</text>
</comment>
<gene>
    <name evidence="5" type="ORF">K437DRAFT_258285</name>
</gene>
<evidence type="ECO:0000313" key="6">
    <source>
        <dbReference type="Proteomes" id="UP000027361"/>
    </source>
</evidence>
<dbReference type="SMART" id="SM00176">
    <property type="entry name" value="RAN"/>
    <property type="match status" value="1"/>
</dbReference>
<keyword evidence="3" id="KW-0547">Nucleotide-binding</keyword>
<reference evidence="5 6" key="1">
    <citation type="submission" date="2014-05" db="EMBL/GenBank/DDBJ databases">
        <title>Draft genome sequence of a rare smut relative, Tilletiaria anomala UBC 951.</title>
        <authorList>
            <consortium name="DOE Joint Genome Institute"/>
            <person name="Toome M."/>
            <person name="Kuo A."/>
            <person name="Henrissat B."/>
            <person name="Lipzen A."/>
            <person name="Tritt A."/>
            <person name="Yoshinaga Y."/>
            <person name="Zane M."/>
            <person name="Barry K."/>
            <person name="Grigoriev I.V."/>
            <person name="Spatafora J.W."/>
            <person name="Aimea M.C."/>
        </authorList>
    </citation>
    <scope>NUCLEOTIDE SEQUENCE [LARGE SCALE GENOMIC DNA]</scope>
    <source>
        <strain evidence="5 6">UBC 951</strain>
    </source>
</reference>
<dbReference type="InterPro" id="IPR027417">
    <property type="entry name" value="P-loop_NTPase"/>
</dbReference>
<dbReference type="PROSITE" id="PS51421">
    <property type="entry name" value="RAS"/>
    <property type="match status" value="1"/>
</dbReference>
<sequence>MAEDESAGFELASAYDFLLKCILIGESGTGKSCLLHHFVNNQFRTNSAHTIGVEFSSRIVKIGNKNVKLQLWDTAGQERFRSVTRSYYRGAAVCILVYDITKRTTYEPLSRWLADARAVASPDLAVVVVGNKLDRADDEREVSQLEATQWASDNGVLFLETSSLTGENVETPFLLAARSILLAIESGRLDPEKPGSGISFGDRTLRRLGSGSRLSFGFGSASGAGSDAGSTRGRSGGVIRLKNRVTESFEGCCS</sequence>
<dbReference type="SMART" id="SM00174">
    <property type="entry name" value="RHO"/>
    <property type="match status" value="1"/>
</dbReference>
<dbReference type="SMART" id="SM00175">
    <property type="entry name" value="RAB"/>
    <property type="match status" value="1"/>
</dbReference>